<gene>
    <name evidence="2" type="ORF">CANCADRAFT_61</name>
</gene>
<evidence type="ECO:0000313" key="2">
    <source>
        <dbReference type="EMBL" id="ODV91494.1"/>
    </source>
</evidence>
<dbReference type="EMBL" id="KV453841">
    <property type="protein sequence ID" value="ODV91494.1"/>
    <property type="molecule type" value="Genomic_DNA"/>
</dbReference>
<feature type="coiled-coil region" evidence="1">
    <location>
        <begin position="96"/>
        <end position="123"/>
    </location>
</feature>
<sequence length="157" mass="17796">MADGSVESLIEQFVEEQRQILGEPVNSRTLGITPAVAQKVDQVASLILDSHFDREVVKGLAQRVANLTLKAPVNLRGMELLHCANVLPRHVSDVAYNDKLEQLKHHRKQIKELRAQLKALERINGMVMRLRRMQLTSTVPSQRHITQLKLAVAKRKK</sequence>
<keyword evidence="3" id="KW-1185">Reference proteome</keyword>
<keyword evidence="1" id="KW-0175">Coiled coil</keyword>
<proteinExistence type="predicted"/>
<reference evidence="3" key="1">
    <citation type="submission" date="2016-02" db="EMBL/GenBank/DDBJ databases">
        <title>Comparative genomics of biotechnologically important yeasts.</title>
        <authorList>
            <consortium name="DOE Joint Genome Institute"/>
            <person name="Riley R."/>
            <person name="Haridas S."/>
            <person name="Wolfe K.H."/>
            <person name="Lopes M.R."/>
            <person name="Hittinger C.T."/>
            <person name="Goker M."/>
            <person name="Salamov A."/>
            <person name="Wisecaver J."/>
            <person name="Long T.M."/>
            <person name="Aerts A.L."/>
            <person name="Barry K."/>
            <person name="Choi C."/>
            <person name="Clum A."/>
            <person name="Coughlan A.Y."/>
            <person name="Deshpande S."/>
            <person name="Douglass A.P."/>
            <person name="Hanson S.J."/>
            <person name="Klenk H.-P."/>
            <person name="Labutti K."/>
            <person name="Lapidus A."/>
            <person name="Lindquist E."/>
            <person name="Lipzen A."/>
            <person name="Meier-Kolthoff J.P."/>
            <person name="Ohm R.A."/>
            <person name="Otillar R.P."/>
            <person name="Pangilinan J."/>
            <person name="Peng Y."/>
            <person name="Rokas A."/>
            <person name="Rosa C.A."/>
            <person name="Scheuner C."/>
            <person name="Sibirny A.A."/>
            <person name="Slot J.C."/>
            <person name="Stielow J.B."/>
            <person name="Sun H."/>
            <person name="Kurtzman C.P."/>
            <person name="Blackwell M."/>
            <person name="Jeffries T.W."/>
            <person name="Grigoriev I.V."/>
        </authorList>
    </citation>
    <scope>NUCLEOTIDE SEQUENCE [LARGE SCALE GENOMIC DNA]</scope>
    <source>
        <strain evidence="3">NRRL Y-17796</strain>
    </source>
</reference>
<dbReference type="AlphaFoldDB" id="A0A1E4TIA2"/>
<protein>
    <submittedName>
        <fullName evidence="2">Uncharacterized protein</fullName>
    </submittedName>
</protein>
<name>A0A1E4TIA2_9ASCO</name>
<accession>A0A1E4TIA2</accession>
<organism evidence="2 3">
    <name type="scientific">Tortispora caseinolytica NRRL Y-17796</name>
    <dbReference type="NCBI Taxonomy" id="767744"/>
    <lineage>
        <taxon>Eukaryota</taxon>
        <taxon>Fungi</taxon>
        <taxon>Dikarya</taxon>
        <taxon>Ascomycota</taxon>
        <taxon>Saccharomycotina</taxon>
        <taxon>Trigonopsidomycetes</taxon>
        <taxon>Trigonopsidales</taxon>
        <taxon>Trigonopsidaceae</taxon>
        <taxon>Tortispora</taxon>
    </lineage>
</organism>
<evidence type="ECO:0000256" key="1">
    <source>
        <dbReference type="SAM" id="Coils"/>
    </source>
</evidence>
<evidence type="ECO:0000313" key="3">
    <source>
        <dbReference type="Proteomes" id="UP000095023"/>
    </source>
</evidence>
<dbReference type="Proteomes" id="UP000095023">
    <property type="component" value="Unassembled WGS sequence"/>
</dbReference>